<dbReference type="InterPro" id="IPR001509">
    <property type="entry name" value="Epimerase_deHydtase"/>
</dbReference>
<evidence type="ECO:0000313" key="4">
    <source>
        <dbReference type="Proteomes" id="UP001497512"/>
    </source>
</evidence>
<dbReference type="CDD" id="cd08958">
    <property type="entry name" value="FR_SDR_e"/>
    <property type="match status" value="2"/>
</dbReference>
<dbReference type="EMBL" id="OZ019909">
    <property type="protein sequence ID" value="CAK9208827.1"/>
    <property type="molecule type" value="Genomic_DNA"/>
</dbReference>
<dbReference type="SUPFAM" id="SSF51735">
    <property type="entry name" value="NAD(P)-binding Rossmann-fold domains"/>
    <property type="match status" value="2"/>
</dbReference>
<dbReference type="PANTHER" id="PTHR10366">
    <property type="entry name" value="NAD DEPENDENT EPIMERASE/DEHYDRATASE"/>
    <property type="match status" value="1"/>
</dbReference>
<dbReference type="Gene3D" id="3.40.50.720">
    <property type="entry name" value="NAD(P)-binding Rossmann-like Domain"/>
    <property type="match status" value="2"/>
</dbReference>
<proteinExistence type="predicted"/>
<organism evidence="3 4">
    <name type="scientific">Sphagnum troendelagicum</name>
    <dbReference type="NCBI Taxonomy" id="128251"/>
    <lineage>
        <taxon>Eukaryota</taxon>
        <taxon>Viridiplantae</taxon>
        <taxon>Streptophyta</taxon>
        <taxon>Embryophyta</taxon>
        <taxon>Bryophyta</taxon>
        <taxon>Sphagnophytina</taxon>
        <taxon>Sphagnopsida</taxon>
        <taxon>Sphagnales</taxon>
        <taxon>Sphagnaceae</taxon>
        <taxon>Sphagnum</taxon>
    </lineage>
</organism>
<evidence type="ECO:0000256" key="1">
    <source>
        <dbReference type="ARBA" id="ARBA00023002"/>
    </source>
</evidence>
<gene>
    <name evidence="3" type="ORF">CSSPTR1EN2_LOCUS9378</name>
</gene>
<dbReference type="Proteomes" id="UP001497512">
    <property type="component" value="Chromosome 17"/>
</dbReference>
<sequence length="626" mass="68296">MAGQTVCVTGASGFIASWLVKLLLERDYTVRGTIRSPGTSQKSKHLLQLPGASDHLKLVSADLLEQGSFDQAVEGCDGVFHTASPAFEKNVTDPQAQLIDPAVKGTLNVLASCVKARTKKVVLTSSMAAVAYTPKRKSTSVVDESWWSDSDYCQEAKAWYVVSKTLAERAAWDFVKEKNLDMVAINPSMVNGPVLQASKNTSNEYILDFLNGTTKTFRNSCIGCVGVKDVAMAHILAYESANATGRYICAEQLLHYADLVALLSKLYPTYPICAKDADETEPRVPVFTLSAQKVKDLGLNFQPIEEEMAGKTVCVTGASGFIASWLVKLLLERGYTVRGTVRSPEKSKHLLQLPGASDHLKLVSADLLEQGSFDQAVEGCDGVFHTASPFFTKNVTDPQAQLIEPAVKGTLNVLASCAQARTKKVVLTSSVAAVAYTPKRKSTSVVDESWWSDSDYCQETKAWYNVSKTLAERAAWDFVKEKNLDMVVINPSMVLGPVLQGSKNTSNDIILDFLNGTAKTFPNLCIGWVGVKDVAMAHILAYESALATGRYICAERQLHYGDMVALLSKLYPTYPICAKVVDETVPTIPPHNLSSQKLRDLGLHLLPTEDVIHETVTNLKEWGLLD</sequence>
<dbReference type="InterPro" id="IPR050425">
    <property type="entry name" value="NAD(P)_dehydrat-like"/>
</dbReference>
<evidence type="ECO:0000313" key="3">
    <source>
        <dbReference type="EMBL" id="CAK9208827.1"/>
    </source>
</evidence>
<dbReference type="Pfam" id="PF01370">
    <property type="entry name" value="Epimerase"/>
    <property type="match status" value="2"/>
</dbReference>
<evidence type="ECO:0000259" key="2">
    <source>
        <dbReference type="Pfam" id="PF01370"/>
    </source>
</evidence>
<keyword evidence="1" id="KW-0560">Oxidoreductase</keyword>
<name>A0ABP0TZE4_9BRYO</name>
<protein>
    <recommendedName>
        <fullName evidence="2">NAD-dependent epimerase/dehydratase domain-containing protein</fullName>
    </recommendedName>
</protein>
<keyword evidence="4" id="KW-1185">Reference proteome</keyword>
<feature type="domain" description="NAD-dependent epimerase/dehydratase" evidence="2">
    <location>
        <begin position="313"/>
        <end position="544"/>
    </location>
</feature>
<dbReference type="PANTHER" id="PTHR10366:SF852">
    <property type="entry name" value="CINNAMOYL-COA REDUCTASE CAD2"/>
    <property type="match status" value="1"/>
</dbReference>
<feature type="domain" description="NAD-dependent epimerase/dehydratase" evidence="2">
    <location>
        <begin position="6"/>
        <end position="240"/>
    </location>
</feature>
<dbReference type="InterPro" id="IPR036291">
    <property type="entry name" value="NAD(P)-bd_dom_sf"/>
</dbReference>
<accession>A0ABP0TZE4</accession>
<reference evidence="3" key="1">
    <citation type="submission" date="2024-02" db="EMBL/GenBank/DDBJ databases">
        <authorList>
            <consortium name="ELIXIR-Norway"/>
            <consortium name="Elixir Norway"/>
        </authorList>
    </citation>
    <scope>NUCLEOTIDE SEQUENCE</scope>
</reference>